<keyword evidence="1" id="KW-1133">Transmembrane helix</keyword>
<sequence length="63" mass="6974">MKHHIFYIILVILCSTLSASSNHIGAELPLFSIIPFLGLLLSIAIMPLVAPIMWHRNYGKVSA</sequence>
<dbReference type="InterPro" id="IPR031566">
    <property type="entry name" value="CitMHS_2"/>
</dbReference>
<protein>
    <submittedName>
        <fullName evidence="2">Uncharacterized protein</fullName>
    </submittedName>
</protein>
<evidence type="ECO:0000256" key="1">
    <source>
        <dbReference type="SAM" id="Phobius"/>
    </source>
</evidence>
<dbReference type="Pfam" id="PF16980">
    <property type="entry name" value="CitMHS_2"/>
    <property type="match status" value="1"/>
</dbReference>
<feature type="non-terminal residue" evidence="2">
    <location>
        <position position="63"/>
    </location>
</feature>
<dbReference type="AlphaFoldDB" id="A0A383E133"/>
<accession>A0A383E133</accession>
<name>A0A383E133_9ZZZZ</name>
<proteinExistence type="predicted"/>
<feature type="transmembrane region" description="Helical" evidence="1">
    <location>
        <begin position="31"/>
        <end position="54"/>
    </location>
</feature>
<reference evidence="2" key="1">
    <citation type="submission" date="2018-05" db="EMBL/GenBank/DDBJ databases">
        <authorList>
            <person name="Lanie J.A."/>
            <person name="Ng W.-L."/>
            <person name="Kazmierczak K.M."/>
            <person name="Andrzejewski T.M."/>
            <person name="Davidsen T.M."/>
            <person name="Wayne K.J."/>
            <person name="Tettelin H."/>
            <person name="Glass J.I."/>
            <person name="Rusch D."/>
            <person name="Podicherti R."/>
            <person name="Tsui H.-C.T."/>
            <person name="Winkler M.E."/>
        </authorList>
    </citation>
    <scope>NUCLEOTIDE SEQUENCE</scope>
</reference>
<evidence type="ECO:0000313" key="2">
    <source>
        <dbReference type="EMBL" id="SVE50516.1"/>
    </source>
</evidence>
<organism evidence="2">
    <name type="scientific">marine metagenome</name>
    <dbReference type="NCBI Taxonomy" id="408172"/>
    <lineage>
        <taxon>unclassified sequences</taxon>
        <taxon>metagenomes</taxon>
        <taxon>ecological metagenomes</taxon>
    </lineage>
</organism>
<keyword evidence="1" id="KW-0812">Transmembrane</keyword>
<keyword evidence="1" id="KW-0472">Membrane</keyword>
<dbReference type="EMBL" id="UINC01221957">
    <property type="protein sequence ID" value="SVE50516.1"/>
    <property type="molecule type" value="Genomic_DNA"/>
</dbReference>
<gene>
    <name evidence="2" type="ORF">METZ01_LOCUS503370</name>
</gene>